<dbReference type="AlphaFoldDB" id="A0A0A9GR12"/>
<evidence type="ECO:0000313" key="1">
    <source>
        <dbReference type="EMBL" id="JAE25864.1"/>
    </source>
</evidence>
<proteinExistence type="predicted"/>
<sequence length="92" mass="10202">MNKLELELLGVLDFEVAVGHRAYDRYHEHLEKEMRRENGMAGAAALPKERTAASGKPPVAVAATAAAGEHDRRFPNGVPAKQSLRELWAFDY</sequence>
<name>A0A0A9GR12_ARUDO</name>
<dbReference type="EMBL" id="GBRH01172032">
    <property type="protein sequence ID" value="JAE25864.1"/>
    <property type="molecule type" value="Transcribed_RNA"/>
</dbReference>
<organism evidence="1">
    <name type="scientific">Arundo donax</name>
    <name type="common">Giant reed</name>
    <name type="synonym">Donax arundinaceus</name>
    <dbReference type="NCBI Taxonomy" id="35708"/>
    <lineage>
        <taxon>Eukaryota</taxon>
        <taxon>Viridiplantae</taxon>
        <taxon>Streptophyta</taxon>
        <taxon>Embryophyta</taxon>
        <taxon>Tracheophyta</taxon>
        <taxon>Spermatophyta</taxon>
        <taxon>Magnoliopsida</taxon>
        <taxon>Liliopsida</taxon>
        <taxon>Poales</taxon>
        <taxon>Poaceae</taxon>
        <taxon>PACMAD clade</taxon>
        <taxon>Arundinoideae</taxon>
        <taxon>Arundineae</taxon>
        <taxon>Arundo</taxon>
    </lineage>
</organism>
<reference evidence="1" key="2">
    <citation type="journal article" date="2015" name="Data Brief">
        <title>Shoot transcriptome of the giant reed, Arundo donax.</title>
        <authorList>
            <person name="Barrero R.A."/>
            <person name="Guerrero F.D."/>
            <person name="Moolhuijzen P."/>
            <person name="Goolsby J.A."/>
            <person name="Tidwell J."/>
            <person name="Bellgard S.E."/>
            <person name="Bellgard M.I."/>
        </authorList>
    </citation>
    <scope>NUCLEOTIDE SEQUENCE</scope>
    <source>
        <tissue evidence="1">Shoot tissue taken approximately 20 cm above the soil surface</tissue>
    </source>
</reference>
<protein>
    <submittedName>
        <fullName evidence="1">Uncharacterized protein</fullName>
    </submittedName>
</protein>
<accession>A0A0A9GR12</accession>
<reference evidence="1" key="1">
    <citation type="submission" date="2014-09" db="EMBL/GenBank/DDBJ databases">
        <authorList>
            <person name="Magalhaes I.L.F."/>
            <person name="Oliveira U."/>
            <person name="Santos F.R."/>
            <person name="Vidigal T.H.D.A."/>
            <person name="Brescovit A.D."/>
            <person name="Santos A.J."/>
        </authorList>
    </citation>
    <scope>NUCLEOTIDE SEQUENCE</scope>
    <source>
        <tissue evidence="1">Shoot tissue taken approximately 20 cm above the soil surface</tissue>
    </source>
</reference>